<name>A0ABV0SVZ1_9TELE</name>
<gene>
    <name evidence="1" type="ORF">ILYODFUR_011015</name>
</gene>
<reference evidence="1 2" key="1">
    <citation type="submission" date="2021-06" db="EMBL/GenBank/DDBJ databases">
        <authorList>
            <person name="Palmer J.M."/>
        </authorList>
    </citation>
    <scope>NUCLEOTIDE SEQUENCE [LARGE SCALE GENOMIC DNA]</scope>
    <source>
        <strain evidence="2">if_2019</strain>
        <tissue evidence="1">Muscle</tissue>
    </source>
</reference>
<dbReference type="Proteomes" id="UP001482620">
    <property type="component" value="Unassembled WGS sequence"/>
</dbReference>
<proteinExistence type="predicted"/>
<dbReference type="PROSITE" id="PS51257">
    <property type="entry name" value="PROKAR_LIPOPROTEIN"/>
    <property type="match status" value="1"/>
</dbReference>
<accession>A0ABV0SVZ1</accession>
<evidence type="ECO:0008006" key="3">
    <source>
        <dbReference type="Google" id="ProtNLM"/>
    </source>
</evidence>
<evidence type="ECO:0000313" key="1">
    <source>
        <dbReference type="EMBL" id="MEQ2224777.1"/>
    </source>
</evidence>
<comment type="caution">
    <text evidence="1">The sequence shown here is derived from an EMBL/GenBank/DDBJ whole genome shotgun (WGS) entry which is preliminary data.</text>
</comment>
<evidence type="ECO:0000313" key="2">
    <source>
        <dbReference type="Proteomes" id="UP001482620"/>
    </source>
</evidence>
<dbReference type="EMBL" id="JAHRIQ010012404">
    <property type="protein sequence ID" value="MEQ2224777.1"/>
    <property type="molecule type" value="Genomic_DNA"/>
</dbReference>
<protein>
    <recommendedName>
        <fullName evidence="3">Secreted protein</fullName>
    </recommendedName>
</protein>
<organism evidence="1 2">
    <name type="scientific">Ilyodon furcidens</name>
    <name type="common">goldbreast splitfin</name>
    <dbReference type="NCBI Taxonomy" id="33524"/>
    <lineage>
        <taxon>Eukaryota</taxon>
        <taxon>Metazoa</taxon>
        <taxon>Chordata</taxon>
        <taxon>Craniata</taxon>
        <taxon>Vertebrata</taxon>
        <taxon>Euteleostomi</taxon>
        <taxon>Actinopterygii</taxon>
        <taxon>Neopterygii</taxon>
        <taxon>Teleostei</taxon>
        <taxon>Neoteleostei</taxon>
        <taxon>Acanthomorphata</taxon>
        <taxon>Ovalentaria</taxon>
        <taxon>Atherinomorphae</taxon>
        <taxon>Cyprinodontiformes</taxon>
        <taxon>Goodeidae</taxon>
        <taxon>Ilyodon</taxon>
    </lineage>
</organism>
<sequence length="109" mass="12255">MGLFERGFFCLQWLSSCCSSIKTRFVEHITSSYAVERFSSLSCESLQLLQSYESSIVLFYAVLAWPVSLGLQGSWCLSPAAIGREAGYTLDRPQKKKQPCTHTYTKGQL</sequence>
<keyword evidence="2" id="KW-1185">Reference proteome</keyword>